<keyword evidence="2" id="KW-1185">Reference proteome</keyword>
<dbReference type="EMBL" id="BJUB01000003">
    <property type="protein sequence ID" value="GEK20856.1"/>
    <property type="molecule type" value="Genomic_DNA"/>
</dbReference>
<organism evidence="1 2">
    <name type="scientific">Cellulomonas xylanilytica</name>
    <dbReference type="NCBI Taxonomy" id="233583"/>
    <lineage>
        <taxon>Bacteria</taxon>
        <taxon>Bacillati</taxon>
        <taxon>Actinomycetota</taxon>
        <taxon>Actinomycetes</taxon>
        <taxon>Micrococcales</taxon>
        <taxon>Cellulomonadaceae</taxon>
        <taxon>Cellulomonas</taxon>
    </lineage>
</organism>
<gene>
    <name evidence="1" type="ORF">CXY01_13760</name>
</gene>
<evidence type="ECO:0000313" key="2">
    <source>
        <dbReference type="Proteomes" id="UP000321118"/>
    </source>
</evidence>
<accession>A0A510V245</accession>
<proteinExistence type="predicted"/>
<evidence type="ECO:0000313" key="1">
    <source>
        <dbReference type="EMBL" id="GEK20856.1"/>
    </source>
</evidence>
<dbReference type="OrthoDB" id="4125991at2"/>
<dbReference type="RefSeq" id="WP_146926395.1">
    <property type="nucleotide sequence ID" value="NZ_BJUB01000003.1"/>
</dbReference>
<sequence>MTSTPTARPVVDFWFDPACPWAWMTSRWMDEVSTIRDVDVRWHVMSLSVLNEKNDDLPQRYRDLMDEAWGPVRVIVAAARDHGEQVIKPLYDAMGTRRHPGGRTDTDAIIAESLAEVGLPAELAAVAGTDEVDALLRESHAEGIALVGDDVGTPVVAIDGVGFFGPVMTPAPTGEAAGRLFDGLALVTSVPGFYELKRSRTAGPSF</sequence>
<protein>
    <submittedName>
        <fullName evidence="1">Thioredoxin-like reductase</fullName>
    </submittedName>
</protein>
<dbReference type="SUPFAM" id="SSF52833">
    <property type="entry name" value="Thioredoxin-like"/>
    <property type="match status" value="1"/>
</dbReference>
<dbReference type="InterPro" id="IPR036249">
    <property type="entry name" value="Thioredoxin-like_sf"/>
</dbReference>
<dbReference type="AlphaFoldDB" id="A0A510V245"/>
<dbReference type="Gene3D" id="3.40.30.10">
    <property type="entry name" value="Glutaredoxin"/>
    <property type="match status" value="1"/>
</dbReference>
<reference evidence="1 2" key="1">
    <citation type="submission" date="2019-07" db="EMBL/GenBank/DDBJ databases">
        <title>Whole genome shotgun sequence of Cellulomonas xylanilytica NBRC 101102.</title>
        <authorList>
            <person name="Hosoyama A."/>
            <person name="Uohara A."/>
            <person name="Ohji S."/>
            <person name="Ichikawa N."/>
        </authorList>
    </citation>
    <scope>NUCLEOTIDE SEQUENCE [LARGE SCALE GENOMIC DNA]</scope>
    <source>
        <strain evidence="1 2">NBRC 101102</strain>
    </source>
</reference>
<dbReference type="Pfam" id="PF22234">
    <property type="entry name" value="Rv2466c-like"/>
    <property type="match status" value="1"/>
</dbReference>
<dbReference type="Proteomes" id="UP000321118">
    <property type="component" value="Unassembled WGS sequence"/>
</dbReference>
<dbReference type="InterPro" id="IPR053977">
    <property type="entry name" value="Rv2466c-like"/>
</dbReference>
<comment type="caution">
    <text evidence="1">The sequence shown here is derived from an EMBL/GenBank/DDBJ whole genome shotgun (WGS) entry which is preliminary data.</text>
</comment>
<name>A0A510V245_9CELL</name>